<name>C0BRW6_BIFPS</name>
<reference evidence="1 2" key="2">
    <citation type="submission" date="2009-02" db="EMBL/GenBank/DDBJ databases">
        <authorList>
            <person name="Fulton L."/>
            <person name="Clifton S."/>
            <person name="Fulton B."/>
            <person name="Xu J."/>
            <person name="Minx P."/>
            <person name="Pepin K.H."/>
            <person name="Johnson M."/>
            <person name="Bhonagiri V."/>
            <person name="Nash W.E."/>
            <person name="Mardis E.R."/>
            <person name="Wilson R.K."/>
        </authorList>
    </citation>
    <scope>NUCLEOTIDE SEQUENCE [LARGE SCALE GENOMIC DNA]</scope>
    <source>
        <strain evidence="1 2">DSM 20438</strain>
    </source>
</reference>
<dbReference type="EMBL" id="ABXX02000002">
    <property type="protein sequence ID" value="EEG71410.1"/>
    <property type="molecule type" value="Genomic_DNA"/>
</dbReference>
<sequence length="51" mass="5990">MGGEDGVFCLPCGSGGREMFMLFLRECRKALYRVYKQYNYKALRKMIAFLQ</sequence>
<comment type="caution">
    <text evidence="1">The sequence shown here is derived from an EMBL/GenBank/DDBJ whole genome shotgun (WGS) entry which is preliminary data.</text>
</comment>
<dbReference type="Proteomes" id="UP000003875">
    <property type="component" value="Unassembled WGS sequence"/>
</dbReference>
<dbReference type="AlphaFoldDB" id="C0BRW6"/>
<evidence type="ECO:0000313" key="1">
    <source>
        <dbReference type="EMBL" id="EEG71410.1"/>
    </source>
</evidence>
<evidence type="ECO:0000313" key="2">
    <source>
        <dbReference type="Proteomes" id="UP000003875"/>
    </source>
</evidence>
<reference evidence="1 2" key="1">
    <citation type="submission" date="2009-02" db="EMBL/GenBank/DDBJ databases">
        <title>Draft genome sequence of Bifidobacterium pseudocatenulatum (DSM 20438).</title>
        <authorList>
            <person name="Sudarsanam P."/>
            <person name="Ley R."/>
            <person name="Guruge J."/>
            <person name="Turnbaugh P.J."/>
            <person name="Mahowald M."/>
            <person name="Liep D."/>
            <person name="Gordon J."/>
        </authorList>
    </citation>
    <scope>NUCLEOTIDE SEQUENCE [LARGE SCALE GENOMIC DNA]</scope>
    <source>
        <strain evidence="1 2">DSM 20438</strain>
    </source>
</reference>
<accession>C0BRW6</accession>
<protein>
    <submittedName>
        <fullName evidence="1">Uncharacterized protein</fullName>
    </submittedName>
</protein>
<gene>
    <name evidence="1" type="ORF">BIFPSEUDO_03380</name>
</gene>
<organism evidence="1 2">
    <name type="scientific">Bifidobacterium pseudocatenulatum DSM 20438 = JCM 1200 = LMG 10505</name>
    <dbReference type="NCBI Taxonomy" id="547043"/>
    <lineage>
        <taxon>Bacteria</taxon>
        <taxon>Bacillati</taxon>
        <taxon>Actinomycetota</taxon>
        <taxon>Actinomycetes</taxon>
        <taxon>Bifidobacteriales</taxon>
        <taxon>Bifidobacteriaceae</taxon>
        <taxon>Bifidobacterium</taxon>
    </lineage>
</organism>
<proteinExistence type="predicted"/>